<protein>
    <submittedName>
        <fullName evidence="1">Uncharacterized protein</fullName>
    </submittedName>
</protein>
<evidence type="ECO:0000313" key="1">
    <source>
        <dbReference type="EMBL" id="WAR24209.1"/>
    </source>
</evidence>
<dbReference type="Proteomes" id="UP001164746">
    <property type="component" value="Chromosome 13"/>
</dbReference>
<proteinExistence type="predicted"/>
<keyword evidence="2" id="KW-1185">Reference proteome</keyword>
<dbReference type="InterPro" id="IPR029058">
    <property type="entry name" value="AB_hydrolase_fold"/>
</dbReference>
<organism evidence="1 2">
    <name type="scientific">Mya arenaria</name>
    <name type="common">Soft-shell clam</name>
    <dbReference type="NCBI Taxonomy" id="6604"/>
    <lineage>
        <taxon>Eukaryota</taxon>
        <taxon>Metazoa</taxon>
        <taxon>Spiralia</taxon>
        <taxon>Lophotrochozoa</taxon>
        <taxon>Mollusca</taxon>
        <taxon>Bivalvia</taxon>
        <taxon>Autobranchia</taxon>
        <taxon>Heteroconchia</taxon>
        <taxon>Euheterodonta</taxon>
        <taxon>Imparidentia</taxon>
        <taxon>Neoheterodontei</taxon>
        <taxon>Myida</taxon>
        <taxon>Myoidea</taxon>
        <taxon>Myidae</taxon>
        <taxon>Mya</taxon>
    </lineage>
</organism>
<sequence>MKLSHLTSPCIQRNSSDVENPGSIIGIEDCLHLIVWSPSLDTTARLPVMFWISVSVSVPSRFYTSHADADNGSGTSMTHLQLFYILHVETYMYKDKTTATCSSFKLHFNVCLSYIQRGLSTKPTYSTYHVRYFAFLVMIHVLAKAQEDELYFPCKGRRGVAAYLKRRDCQASHKCVTVLFL</sequence>
<evidence type="ECO:0000313" key="2">
    <source>
        <dbReference type="Proteomes" id="UP001164746"/>
    </source>
</evidence>
<dbReference type="Gene3D" id="3.40.50.1820">
    <property type="entry name" value="alpha/beta hydrolase"/>
    <property type="match status" value="1"/>
</dbReference>
<reference evidence="1" key="1">
    <citation type="submission" date="2022-11" db="EMBL/GenBank/DDBJ databases">
        <title>Centuries of genome instability and evolution in soft-shell clam transmissible cancer (bioRxiv).</title>
        <authorList>
            <person name="Hart S.F.M."/>
            <person name="Yonemitsu M.A."/>
            <person name="Giersch R.M."/>
            <person name="Beal B.F."/>
            <person name="Arriagada G."/>
            <person name="Davis B.W."/>
            <person name="Ostrander E.A."/>
            <person name="Goff S.P."/>
            <person name="Metzger M.J."/>
        </authorList>
    </citation>
    <scope>NUCLEOTIDE SEQUENCE</scope>
    <source>
        <strain evidence="1">MELC-2E11</strain>
        <tissue evidence="1">Siphon/mantle</tissue>
    </source>
</reference>
<dbReference type="EMBL" id="CP111024">
    <property type="protein sequence ID" value="WAR24209.1"/>
    <property type="molecule type" value="Genomic_DNA"/>
</dbReference>
<gene>
    <name evidence="1" type="ORF">MAR_037878</name>
</gene>
<name>A0ABY7FSE7_MYAAR</name>
<accession>A0ABY7FSE7</accession>